<dbReference type="EC" id="3.4.21.107" evidence="6"/>
<dbReference type="Proteomes" id="UP000441399">
    <property type="component" value="Unassembled WGS sequence"/>
</dbReference>
<dbReference type="AlphaFoldDB" id="A0A5S9N1E1"/>
<evidence type="ECO:0000313" key="7">
    <source>
        <dbReference type="Proteomes" id="UP000441399"/>
    </source>
</evidence>
<comment type="similarity">
    <text evidence="1">Belongs to the peptidase S1C family.</text>
</comment>
<dbReference type="InterPro" id="IPR009003">
    <property type="entry name" value="Peptidase_S1_PA"/>
</dbReference>
<evidence type="ECO:0000256" key="4">
    <source>
        <dbReference type="ARBA" id="ARBA00022825"/>
    </source>
</evidence>
<dbReference type="SUPFAM" id="SSF50156">
    <property type="entry name" value="PDZ domain-like"/>
    <property type="match status" value="1"/>
</dbReference>
<dbReference type="GO" id="GO:0006515">
    <property type="term" value="P:protein quality control for misfolded or incompletely synthesized proteins"/>
    <property type="evidence" value="ECO:0007669"/>
    <property type="project" value="TreeGrafter"/>
</dbReference>
<evidence type="ECO:0000256" key="2">
    <source>
        <dbReference type="ARBA" id="ARBA00022670"/>
    </source>
</evidence>
<reference evidence="6 7" key="1">
    <citation type="submission" date="2019-11" db="EMBL/GenBank/DDBJ databases">
        <authorList>
            <person name="Holert J."/>
        </authorList>
    </citation>
    <scope>NUCLEOTIDE SEQUENCE [LARGE SCALE GENOMIC DNA]</scope>
    <source>
        <strain evidence="6">SB11_3</strain>
    </source>
</reference>
<protein>
    <submittedName>
        <fullName evidence="6">Serine endoprotease DegS</fullName>
        <ecNumber evidence="6">3.4.21.107</ecNumber>
    </submittedName>
</protein>
<organism evidence="6 7">
    <name type="scientific">BD1-7 clade bacterium</name>
    <dbReference type="NCBI Taxonomy" id="2029982"/>
    <lineage>
        <taxon>Bacteria</taxon>
        <taxon>Pseudomonadati</taxon>
        <taxon>Pseudomonadota</taxon>
        <taxon>Gammaproteobacteria</taxon>
        <taxon>Cellvibrionales</taxon>
        <taxon>Spongiibacteraceae</taxon>
        <taxon>BD1-7 clade</taxon>
    </lineage>
</organism>
<accession>A0A5S9N1E1</accession>
<dbReference type="Pfam" id="PF13180">
    <property type="entry name" value="PDZ_2"/>
    <property type="match status" value="1"/>
</dbReference>
<dbReference type="PANTHER" id="PTHR22939:SF129">
    <property type="entry name" value="SERINE PROTEASE HTRA2, MITOCHONDRIAL"/>
    <property type="match status" value="1"/>
</dbReference>
<evidence type="ECO:0000259" key="5">
    <source>
        <dbReference type="PROSITE" id="PS50106"/>
    </source>
</evidence>
<dbReference type="SUPFAM" id="SSF50494">
    <property type="entry name" value="Trypsin-like serine proteases"/>
    <property type="match status" value="1"/>
</dbReference>
<dbReference type="Pfam" id="PF13365">
    <property type="entry name" value="Trypsin_2"/>
    <property type="match status" value="1"/>
</dbReference>
<dbReference type="InterPro" id="IPR001940">
    <property type="entry name" value="Peptidase_S1C"/>
</dbReference>
<dbReference type="SMART" id="SM00228">
    <property type="entry name" value="PDZ"/>
    <property type="match status" value="1"/>
</dbReference>
<dbReference type="GO" id="GO:0004252">
    <property type="term" value="F:serine-type endopeptidase activity"/>
    <property type="evidence" value="ECO:0007669"/>
    <property type="project" value="InterPro"/>
</dbReference>
<evidence type="ECO:0000256" key="3">
    <source>
        <dbReference type="ARBA" id="ARBA00022801"/>
    </source>
</evidence>
<dbReference type="PROSITE" id="PS50106">
    <property type="entry name" value="PDZ"/>
    <property type="match status" value="1"/>
</dbReference>
<dbReference type="InterPro" id="IPR001478">
    <property type="entry name" value="PDZ"/>
</dbReference>
<sequence>MKFSHMIIAGLLIGALAAFFVGYKGDSTPTNVPTFANAVAIAAPSVANIYTTKHSEQPATSADSYASRQRQKRLQTRRELSLGSGVIVDDAGLIITNLHVIKDADEILVLLYDGRNALARVVGTDRATDLAILQIDLPNLKPAKIGNSEAMRVGDWVLAIGNPYGFGQSVTAGIVSAKGRYGLNLNTYEDYIQTDASINVGSSGGALINGYGELIGINSAIYSQTGGSTGIGLAIPIEIATKVLTDIVRYGQVIRGWLGLDVTGLNRVIAAQLGIDQTSGVIITDIQRGGPADKAGLRIDDIIIAINKEQITSGQEGLLKVANLEPGKEIEIGFIRDGKRSKTHAILGIRPPQ</sequence>
<dbReference type="EMBL" id="CACSIO010000001">
    <property type="protein sequence ID" value="CAA0083665.1"/>
    <property type="molecule type" value="Genomic_DNA"/>
</dbReference>
<dbReference type="PRINTS" id="PR00834">
    <property type="entry name" value="PROTEASES2C"/>
</dbReference>
<evidence type="ECO:0000256" key="1">
    <source>
        <dbReference type="ARBA" id="ARBA00010541"/>
    </source>
</evidence>
<dbReference type="PANTHER" id="PTHR22939">
    <property type="entry name" value="SERINE PROTEASE FAMILY S1C HTRA-RELATED"/>
    <property type="match status" value="1"/>
</dbReference>
<keyword evidence="3 6" id="KW-0378">Hydrolase</keyword>
<name>A0A5S9N1E1_9GAMM</name>
<feature type="domain" description="PDZ" evidence="5">
    <location>
        <begin position="247"/>
        <end position="313"/>
    </location>
</feature>
<keyword evidence="7" id="KW-1185">Reference proteome</keyword>
<proteinExistence type="inferred from homology"/>
<dbReference type="InterPro" id="IPR036034">
    <property type="entry name" value="PDZ_sf"/>
</dbReference>
<dbReference type="Gene3D" id="2.40.10.120">
    <property type="match status" value="1"/>
</dbReference>
<dbReference type="GO" id="GO:0042597">
    <property type="term" value="C:periplasmic space"/>
    <property type="evidence" value="ECO:0007669"/>
    <property type="project" value="TreeGrafter"/>
</dbReference>
<gene>
    <name evidence="6" type="primary">degS</name>
    <name evidence="6" type="ORF">OPDIPICF_00562</name>
</gene>
<dbReference type="Gene3D" id="2.30.42.10">
    <property type="match status" value="1"/>
</dbReference>
<keyword evidence="2 6" id="KW-0645">Protease</keyword>
<keyword evidence="4" id="KW-0720">Serine protease</keyword>
<evidence type="ECO:0000313" key="6">
    <source>
        <dbReference type="EMBL" id="CAA0083665.1"/>
    </source>
</evidence>